<gene>
    <name evidence="10 16" type="primary">metK</name>
    <name evidence="16" type="ORF">H9698_05015</name>
</gene>
<feature type="binding site" evidence="10">
    <location>
        <position position="17"/>
    </location>
    <ligand>
        <name>Mg(2+)</name>
        <dbReference type="ChEBI" id="CHEBI:18420"/>
    </ligand>
</feature>
<dbReference type="GO" id="GO:0004478">
    <property type="term" value="F:methionine adenosyltransferase activity"/>
    <property type="evidence" value="ECO:0007669"/>
    <property type="project" value="UniProtKB-UniRule"/>
</dbReference>
<feature type="binding site" description="in other chain" evidence="10">
    <location>
        <begin position="159"/>
        <end position="161"/>
    </location>
    <ligand>
        <name>ATP</name>
        <dbReference type="ChEBI" id="CHEBI:30616"/>
        <note>ligand shared between two neighboring subunits</note>
    </ligand>
</feature>
<evidence type="ECO:0000256" key="10">
    <source>
        <dbReference type="HAMAP-Rule" id="MF_00086"/>
    </source>
</evidence>
<name>A0A9D2Q3A7_9FIRM</name>
<proteinExistence type="inferred from homology"/>
<feature type="binding site" evidence="10">
    <location>
        <position position="43"/>
    </location>
    <ligand>
        <name>K(+)</name>
        <dbReference type="ChEBI" id="CHEBI:29103"/>
    </ligand>
</feature>
<feature type="region of interest" description="Flexible loop" evidence="10">
    <location>
        <begin position="99"/>
        <end position="109"/>
    </location>
</feature>
<dbReference type="EC" id="2.5.1.6" evidence="10"/>
<dbReference type="InterPro" id="IPR002133">
    <property type="entry name" value="S-AdoMet_synthetase"/>
</dbReference>
<feature type="binding site" evidence="10">
    <location>
        <position position="257"/>
    </location>
    <ligand>
        <name>ATP</name>
        <dbReference type="ChEBI" id="CHEBI:30616"/>
        <note>ligand shared between two neighboring subunits</note>
    </ligand>
</feature>
<dbReference type="InterPro" id="IPR022629">
    <property type="entry name" value="S-AdoMet_synt_central"/>
</dbReference>
<comment type="cofactor">
    <cofactor evidence="10">
        <name>Mg(2+)</name>
        <dbReference type="ChEBI" id="CHEBI:18420"/>
    </cofactor>
    <text evidence="10">Binds 2 divalent ions per subunit.</text>
</comment>
<dbReference type="Pfam" id="PF02772">
    <property type="entry name" value="S-AdoMet_synt_M"/>
    <property type="match status" value="1"/>
</dbReference>
<feature type="binding site" evidence="10">
    <location>
        <position position="234"/>
    </location>
    <ligand>
        <name>ATP</name>
        <dbReference type="ChEBI" id="CHEBI:30616"/>
        <note>ligand shared between two neighboring subunits</note>
    </ligand>
</feature>
<evidence type="ECO:0000256" key="4">
    <source>
        <dbReference type="ARBA" id="ARBA00022679"/>
    </source>
</evidence>
<dbReference type="GO" id="GO:0005524">
    <property type="term" value="F:ATP binding"/>
    <property type="evidence" value="ECO:0007669"/>
    <property type="project" value="UniProtKB-UniRule"/>
</dbReference>
<evidence type="ECO:0000256" key="12">
    <source>
        <dbReference type="RuleBase" id="RU004462"/>
    </source>
</evidence>
<keyword evidence="7 10" id="KW-0067">ATP-binding</keyword>
<feature type="binding site" description="in other chain" evidence="10">
    <location>
        <position position="56"/>
    </location>
    <ligand>
        <name>L-methionine</name>
        <dbReference type="ChEBI" id="CHEBI:57844"/>
        <note>ligand shared between two neighboring subunits</note>
    </ligand>
</feature>
<feature type="domain" description="S-adenosylmethionine synthetase central" evidence="14">
    <location>
        <begin position="111"/>
        <end position="226"/>
    </location>
</feature>
<dbReference type="AlphaFoldDB" id="A0A9D2Q3A7"/>
<dbReference type="GO" id="GO:0006556">
    <property type="term" value="P:S-adenosylmethionine biosynthetic process"/>
    <property type="evidence" value="ECO:0007669"/>
    <property type="project" value="UniProtKB-UniRule"/>
</dbReference>
<keyword evidence="6 10" id="KW-0547">Nucleotide-binding</keyword>
<evidence type="ECO:0000256" key="7">
    <source>
        <dbReference type="ARBA" id="ARBA00022840"/>
    </source>
</evidence>
<feature type="binding site" evidence="10">
    <location>
        <position position="234"/>
    </location>
    <ligand>
        <name>L-methionine</name>
        <dbReference type="ChEBI" id="CHEBI:57844"/>
        <note>ligand shared between two neighboring subunits</note>
    </ligand>
</feature>
<feature type="binding site" description="in other chain" evidence="10">
    <location>
        <position position="265"/>
    </location>
    <ligand>
        <name>L-methionine</name>
        <dbReference type="ChEBI" id="CHEBI:57844"/>
        <note>ligand shared between two neighboring subunits</note>
    </ligand>
</feature>
<dbReference type="GO" id="GO:0006730">
    <property type="term" value="P:one-carbon metabolic process"/>
    <property type="evidence" value="ECO:0007669"/>
    <property type="project" value="UniProtKB-KW"/>
</dbReference>
<dbReference type="FunFam" id="3.30.300.10:FF:000003">
    <property type="entry name" value="S-adenosylmethionine synthase"/>
    <property type="match status" value="1"/>
</dbReference>
<reference evidence="16" key="2">
    <citation type="submission" date="2021-04" db="EMBL/GenBank/DDBJ databases">
        <authorList>
            <person name="Gilroy R."/>
        </authorList>
    </citation>
    <scope>NUCLEOTIDE SEQUENCE</scope>
    <source>
        <strain evidence="16">5933</strain>
    </source>
</reference>
<evidence type="ECO:0000313" key="17">
    <source>
        <dbReference type="Proteomes" id="UP000823918"/>
    </source>
</evidence>
<feature type="binding site" description="in other chain" evidence="10">
    <location>
        <position position="99"/>
    </location>
    <ligand>
        <name>L-methionine</name>
        <dbReference type="ChEBI" id="CHEBI:57844"/>
        <note>ligand shared between two neighboring subunits</note>
    </ligand>
</feature>
<evidence type="ECO:0000256" key="1">
    <source>
        <dbReference type="ARBA" id="ARBA00005224"/>
    </source>
</evidence>
<keyword evidence="8 10" id="KW-0460">Magnesium</keyword>
<comment type="pathway">
    <text evidence="1 10">Amino-acid biosynthesis; S-adenosyl-L-methionine biosynthesis; S-adenosyl-L-methionine from L-methionine: step 1/1.</text>
</comment>
<dbReference type="EMBL" id="DWWA01000024">
    <property type="protein sequence ID" value="HJC72138.1"/>
    <property type="molecule type" value="Genomic_DNA"/>
</dbReference>
<sequence length="379" mass="41268">MARKLFTSESVTEGHPDKICDQISDAILDALLEKDPNSRVACEVTASTGMIHIMGEITTNTYVDFQRIVRDVVSDIGYTRAKYGFDSETCAVLSNVDEQSPDIAMGVNPGGAGDQGMMFGYACNETPELMPLPISLAHKLSKRLTEVRKNGTLAYLRPDGKSQVTVEYEGDKPVRIDAVVISSQHADNIDMETLRADIEREVIRPVLPAELLDENTKFYVNPTGRFVVGGPQGDSGLTGRKIIVDTYGGMGRHGGGAFSGKDPTKVDRSAAYAARWVAKNIVAAGLADRCEVQLAYAIGVAQPVSIRVDTFGTGKVDEERIEKAVEEVFDLCPSAIIEALDLRKPIYRPLAAYGHMGREELGVRWENTDRAELLKKAVG</sequence>
<keyword evidence="3 10" id="KW-0554">One-carbon metabolism</keyword>
<dbReference type="GO" id="GO:0000287">
    <property type="term" value="F:magnesium ion binding"/>
    <property type="evidence" value="ECO:0007669"/>
    <property type="project" value="UniProtKB-UniRule"/>
</dbReference>
<evidence type="ECO:0000256" key="9">
    <source>
        <dbReference type="ARBA" id="ARBA00022958"/>
    </source>
</evidence>
<dbReference type="Gene3D" id="3.30.300.10">
    <property type="match status" value="3"/>
</dbReference>
<evidence type="ECO:0000256" key="8">
    <source>
        <dbReference type="ARBA" id="ARBA00022842"/>
    </source>
</evidence>
<dbReference type="InterPro" id="IPR022631">
    <property type="entry name" value="ADOMET_SYNTHASE_CS"/>
</dbReference>
<evidence type="ECO:0000256" key="11">
    <source>
        <dbReference type="RuleBase" id="RU000542"/>
    </source>
</evidence>
<feature type="binding site" evidence="10">
    <location>
        <position position="261"/>
    </location>
    <ligand>
        <name>ATP</name>
        <dbReference type="ChEBI" id="CHEBI:30616"/>
        <note>ligand shared between two neighboring subunits</note>
    </ligand>
</feature>
<dbReference type="Pfam" id="PF02773">
    <property type="entry name" value="S-AdoMet_synt_C"/>
    <property type="match status" value="1"/>
</dbReference>
<dbReference type="InterPro" id="IPR022636">
    <property type="entry name" value="S-AdoMet_synthetase_sfam"/>
</dbReference>
<evidence type="ECO:0000259" key="15">
    <source>
        <dbReference type="Pfam" id="PF02773"/>
    </source>
</evidence>
<evidence type="ECO:0000256" key="5">
    <source>
        <dbReference type="ARBA" id="ARBA00022723"/>
    </source>
</evidence>
<dbReference type="Pfam" id="PF00438">
    <property type="entry name" value="S-AdoMet_synt_N"/>
    <property type="match status" value="1"/>
</dbReference>
<protein>
    <recommendedName>
        <fullName evidence="10">S-adenosylmethionine synthase</fullName>
        <shortName evidence="10">AdoMet synthase</shortName>
        <ecNumber evidence="10">2.5.1.6</ecNumber>
    </recommendedName>
    <alternativeName>
        <fullName evidence="10">MAT</fullName>
    </alternativeName>
    <alternativeName>
        <fullName evidence="10">Methionine adenosyltransferase</fullName>
    </alternativeName>
</protein>
<dbReference type="Proteomes" id="UP000823918">
    <property type="component" value="Unassembled WGS sequence"/>
</dbReference>
<feature type="binding site" description="in other chain" evidence="10">
    <location>
        <begin position="225"/>
        <end position="226"/>
    </location>
    <ligand>
        <name>ATP</name>
        <dbReference type="ChEBI" id="CHEBI:30616"/>
        <note>ligand shared between two neighboring subunits</note>
    </ligand>
</feature>
<evidence type="ECO:0000259" key="13">
    <source>
        <dbReference type="Pfam" id="PF00438"/>
    </source>
</evidence>
<dbReference type="InterPro" id="IPR022630">
    <property type="entry name" value="S-AdoMet_synt_C"/>
</dbReference>
<dbReference type="PIRSF" id="PIRSF000497">
    <property type="entry name" value="MAT"/>
    <property type="match status" value="1"/>
</dbReference>
<dbReference type="PROSITE" id="PS00377">
    <property type="entry name" value="ADOMET_SYNTHASE_2"/>
    <property type="match status" value="1"/>
</dbReference>
<comment type="caution">
    <text evidence="16">The sequence shown here is derived from an EMBL/GenBank/DDBJ whole genome shotgun (WGS) entry which is preliminary data.</text>
</comment>
<reference evidence="16" key="1">
    <citation type="journal article" date="2021" name="PeerJ">
        <title>Extensive microbial diversity within the chicken gut microbiome revealed by metagenomics and culture.</title>
        <authorList>
            <person name="Gilroy R."/>
            <person name="Ravi A."/>
            <person name="Getino M."/>
            <person name="Pursley I."/>
            <person name="Horton D.L."/>
            <person name="Alikhan N.F."/>
            <person name="Baker D."/>
            <person name="Gharbi K."/>
            <person name="Hall N."/>
            <person name="Watson M."/>
            <person name="Adriaenssens E.M."/>
            <person name="Foster-Nyarko E."/>
            <person name="Jarju S."/>
            <person name="Secka A."/>
            <person name="Antonio M."/>
            <person name="Oren A."/>
            <person name="Chaudhuri R.R."/>
            <person name="La Ragione R."/>
            <person name="Hildebrand F."/>
            <person name="Pallen M.J."/>
        </authorList>
    </citation>
    <scope>NUCLEOTIDE SEQUENCE</scope>
    <source>
        <strain evidence="16">5933</strain>
    </source>
</reference>
<evidence type="ECO:0000256" key="2">
    <source>
        <dbReference type="ARBA" id="ARBA00009685"/>
    </source>
</evidence>
<dbReference type="SUPFAM" id="SSF55973">
    <property type="entry name" value="S-adenosylmethionine synthetase"/>
    <property type="match status" value="3"/>
</dbReference>
<feature type="binding site" description="in other chain" evidence="10">
    <location>
        <position position="15"/>
    </location>
    <ligand>
        <name>ATP</name>
        <dbReference type="ChEBI" id="CHEBI:30616"/>
        <note>ligand shared between two neighboring subunits</note>
    </ligand>
</feature>
<dbReference type="NCBIfam" id="TIGR01034">
    <property type="entry name" value="metK"/>
    <property type="match status" value="1"/>
</dbReference>
<keyword evidence="10" id="KW-0963">Cytoplasm</keyword>
<keyword evidence="5 10" id="KW-0479">Metal-binding</keyword>
<evidence type="ECO:0000256" key="6">
    <source>
        <dbReference type="ARBA" id="ARBA00022741"/>
    </source>
</evidence>
<feature type="domain" description="S-adenosylmethionine synthetase C-terminal" evidence="15">
    <location>
        <begin position="228"/>
        <end position="366"/>
    </location>
</feature>
<dbReference type="HAMAP" id="MF_00086">
    <property type="entry name" value="S_AdoMet_synth1"/>
    <property type="match status" value="1"/>
</dbReference>
<evidence type="ECO:0000256" key="3">
    <source>
        <dbReference type="ARBA" id="ARBA00022563"/>
    </source>
</evidence>
<feature type="domain" description="S-adenosylmethionine synthetase N-terminal" evidence="13">
    <location>
        <begin position="4"/>
        <end position="101"/>
    </location>
</feature>
<evidence type="ECO:0000259" key="14">
    <source>
        <dbReference type="Pfam" id="PF02772"/>
    </source>
</evidence>
<accession>A0A9D2Q3A7</accession>
<evidence type="ECO:0000313" key="16">
    <source>
        <dbReference type="EMBL" id="HJC72138.1"/>
    </source>
</evidence>
<keyword evidence="9 10" id="KW-0630">Potassium</keyword>
<keyword evidence="4 10" id="KW-0808">Transferase</keyword>
<comment type="catalytic activity">
    <reaction evidence="10">
        <text>L-methionine + ATP + H2O = S-adenosyl-L-methionine + phosphate + diphosphate</text>
        <dbReference type="Rhea" id="RHEA:21080"/>
        <dbReference type="ChEBI" id="CHEBI:15377"/>
        <dbReference type="ChEBI" id="CHEBI:30616"/>
        <dbReference type="ChEBI" id="CHEBI:33019"/>
        <dbReference type="ChEBI" id="CHEBI:43474"/>
        <dbReference type="ChEBI" id="CHEBI:57844"/>
        <dbReference type="ChEBI" id="CHEBI:59789"/>
        <dbReference type="EC" id="2.5.1.6"/>
    </reaction>
</comment>
<feature type="binding site" description="in other chain" evidence="10">
    <location>
        <begin position="240"/>
        <end position="241"/>
    </location>
    <ligand>
        <name>ATP</name>
        <dbReference type="ChEBI" id="CHEBI:30616"/>
        <note>ligand shared between two neighboring subunits</note>
    </ligand>
</feature>
<comment type="function">
    <text evidence="10">Catalyzes the formation of S-adenosylmethionine (AdoMet) from methionine and ATP. The overall synthetic reaction is composed of two sequential steps, AdoMet formation and the subsequent tripolyphosphate hydrolysis which occurs prior to release of AdoMet from the enzyme.</text>
</comment>
<dbReference type="InterPro" id="IPR022628">
    <property type="entry name" value="S-AdoMet_synt_N"/>
</dbReference>
<comment type="subunit">
    <text evidence="10">Homotetramer; dimer of dimers.</text>
</comment>
<dbReference type="PROSITE" id="PS00376">
    <property type="entry name" value="ADOMET_SYNTHASE_1"/>
    <property type="match status" value="1"/>
</dbReference>
<comment type="similarity">
    <text evidence="2 10 12">Belongs to the AdoMet synthase family.</text>
</comment>
<dbReference type="CDD" id="cd18079">
    <property type="entry name" value="S-AdoMet_synt"/>
    <property type="match status" value="1"/>
</dbReference>
<comment type="subcellular location">
    <subcellularLocation>
        <location evidence="10 11">Cytoplasm</location>
    </subcellularLocation>
</comment>
<dbReference type="PANTHER" id="PTHR11964">
    <property type="entry name" value="S-ADENOSYLMETHIONINE SYNTHETASE"/>
    <property type="match status" value="1"/>
</dbReference>
<organism evidence="16 17">
    <name type="scientific">Candidatus Ruthenibacterium merdavium</name>
    <dbReference type="NCBI Taxonomy" id="2838752"/>
    <lineage>
        <taxon>Bacteria</taxon>
        <taxon>Bacillati</taxon>
        <taxon>Bacillota</taxon>
        <taxon>Clostridia</taxon>
        <taxon>Eubacteriales</taxon>
        <taxon>Oscillospiraceae</taxon>
        <taxon>Ruthenibacterium</taxon>
    </lineage>
</organism>
<comment type="cofactor">
    <cofactor evidence="10">
        <name>K(+)</name>
        <dbReference type="ChEBI" id="CHEBI:29103"/>
    </cofactor>
    <text evidence="10">Binds 1 potassium ion per subunit.</text>
</comment>
<dbReference type="GO" id="GO:0005737">
    <property type="term" value="C:cytoplasm"/>
    <property type="evidence" value="ECO:0007669"/>
    <property type="project" value="UniProtKB-SubCell"/>
</dbReference>